<evidence type="ECO:0000313" key="1">
    <source>
        <dbReference type="EMBL" id="MBC5836146.1"/>
    </source>
</evidence>
<organism evidence="1 2">
    <name type="scientific">Flavobacterium bernardetii</name>
    <dbReference type="NCBI Taxonomy" id="2813823"/>
    <lineage>
        <taxon>Bacteria</taxon>
        <taxon>Pseudomonadati</taxon>
        <taxon>Bacteroidota</taxon>
        <taxon>Flavobacteriia</taxon>
        <taxon>Flavobacteriales</taxon>
        <taxon>Flavobacteriaceae</taxon>
        <taxon>Flavobacterium</taxon>
    </lineage>
</organism>
<keyword evidence="2" id="KW-1185">Reference proteome</keyword>
<evidence type="ECO:0000313" key="2">
    <source>
        <dbReference type="Proteomes" id="UP000605990"/>
    </source>
</evidence>
<gene>
    <name evidence="1" type="ORF">H8R27_14740</name>
</gene>
<name>A0ABR7J2G9_9FLAO</name>
<protein>
    <recommendedName>
        <fullName evidence="3">Lipoprotein</fullName>
    </recommendedName>
</protein>
<sequence length="170" mass="19887">MMRFYIAILFLSLLSCKEEKSLKTIDIVSKKGNNFFETIDKVRLISYSSRTQWNPNEPFDYYSKKEIVIPEDKIVDDVILSEKDKNSIISILKKDYKEKCTNAACYEPRHMLQFYKKNKLVAYVEFCSECGGSRESKNLKFLPSFCIEKGQELNNIFIKLGLKITSEFNN</sequence>
<dbReference type="Proteomes" id="UP000605990">
    <property type="component" value="Unassembled WGS sequence"/>
</dbReference>
<dbReference type="EMBL" id="JACRUN010000011">
    <property type="protein sequence ID" value="MBC5836146.1"/>
    <property type="molecule type" value="Genomic_DNA"/>
</dbReference>
<proteinExistence type="predicted"/>
<dbReference type="RefSeq" id="WP_166131346.1">
    <property type="nucleotide sequence ID" value="NZ_JAANOQ010000010.1"/>
</dbReference>
<evidence type="ECO:0008006" key="3">
    <source>
        <dbReference type="Google" id="ProtNLM"/>
    </source>
</evidence>
<comment type="caution">
    <text evidence="1">The sequence shown here is derived from an EMBL/GenBank/DDBJ whole genome shotgun (WGS) entry which is preliminary data.</text>
</comment>
<dbReference type="PROSITE" id="PS51257">
    <property type="entry name" value="PROKAR_LIPOPROTEIN"/>
    <property type="match status" value="1"/>
</dbReference>
<accession>A0ABR7J2G9</accession>
<reference evidence="1 2" key="1">
    <citation type="submission" date="2020-08" db="EMBL/GenBank/DDBJ databases">
        <title>Description of novel Flavobacterium F-408 isolate.</title>
        <authorList>
            <person name="Saticioglu I.B."/>
            <person name="Duman M."/>
            <person name="Altun S."/>
        </authorList>
    </citation>
    <scope>NUCLEOTIDE SEQUENCE [LARGE SCALE GENOMIC DNA]</scope>
    <source>
        <strain evidence="1 2">F-408</strain>
    </source>
</reference>